<reference evidence="4 5" key="1">
    <citation type="submission" date="2020-04" db="EMBL/GenBank/DDBJ databases">
        <title>Flammeovirga sp. SR4, a novel species isolated from seawater.</title>
        <authorList>
            <person name="Wang X."/>
        </authorList>
    </citation>
    <scope>NUCLEOTIDE SEQUENCE [LARGE SCALE GENOMIC DNA]</scope>
    <source>
        <strain evidence="4 5">SR4</strain>
    </source>
</reference>
<dbReference type="AlphaFoldDB" id="A0A7X8SJX6"/>
<dbReference type="Proteomes" id="UP000585050">
    <property type="component" value="Unassembled WGS sequence"/>
</dbReference>
<dbReference type="InterPro" id="IPR053142">
    <property type="entry name" value="PchR_regulatory_protein"/>
</dbReference>
<dbReference type="SUPFAM" id="SSF46689">
    <property type="entry name" value="Homeodomain-like"/>
    <property type="match status" value="1"/>
</dbReference>
<dbReference type="InterPro" id="IPR018060">
    <property type="entry name" value="HTH_AraC"/>
</dbReference>
<dbReference type="GO" id="GO:0043565">
    <property type="term" value="F:sequence-specific DNA binding"/>
    <property type="evidence" value="ECO:0007669"/>
    <property type="project" value="InterPro"/>
</dbReference>
<feature type="domain" description="HTH araC/xylS-type" evidence="3">
    <location>
        <begin position="224"/>
        <end position="322"/>
    </location>
</feature>
<dbReference type="Gene3D" id="1.10.10.60">
    <property type="entry name" value="Homeodomain-like"/>
    <property type="match status" value="2"/>
</dbReference>
<protein>
    <submittedName>
        <fullName evidence="4">Helix-turn-helix transcriptional regulator</fullName>
    </submittedName>
</protein>
<evidence type="ECO:0000313" key="4">
    <source>
        <dbReference type="EMBL" id="NLR91540.1"/>
    </source>
</evidence>
<accession>A0A7X8SJX6</accession>
<evidence type="ECO:0000256" key="2">
    <source>
        <dbReference type="ARBA" id="ARBA00023163"/>
    </source>
</evidence>
<proteinExistence type="predicted"/>
<gene>
    <name evidence="4" type="ORF">HGP29_10005</name>
</gene>
<keyword evidence="1" id="KW-0805">Transcription regulation</keyword>
<evidence type="ECO:0000259" key="3">
    <source>
        <dbReference type="PROSITE" id="PS01124"/>
    </source>
</evidence>
<dbReference type="EMBL" id="JABAIL010000003">
    <property type="protein sequence ID" value="NLR91540.1"/>
    <property type="molecule type" value="Genomic_DNA"/>
</dbReference>
<keyword evidence="2" id="KW-0804">Transcription</keyword>
<comment type="caution">
    <text evidence="4">The sequence shown here is derived from an EMBL/GenBank/DDBJ whole genome shotgun (WGS) entry which is preliminary data.</text>
</comment>
<dbReference type="PROSITE" id="PS01124">
    <property type="entry name" value="HTH_ARAC_FAMILY_2"/>
    <property type="match status" value="1"/>
</dbReference>
<keyword evidence="5" id="KW-1185">Reference proteome</keyword>
<evidence type="ECO:0000313" key="5">
    <source>
        <dbReference type="Proteomes" id="UP000585050"/>
    </source>
</evidence>
<dbReference type="InterPro" id="IPR009057">
    <property type="entry name" value="Homeodomain-like_sf"/>
</dbReference>
<evidence type="ECO:0000256" key="1">
    <source>
        <dbReference type="ARBA" id="ARBA00023015"/>
    </source>
</evidence>
<sequence>MSYTSNHHKNVLELWNEGFQGKVKDNCLVFDNAKGKGSIKKFVFEKEGYEILIFDFNLKEDLSFYREIDFENQYVGIKFTYPGVTKMVSTYLQNDEYSDISNGSFGVICTNFSGQMEWSYNKGVDNKIIIIRIKKTRFLEFSQQYETTRALLDLSKSFFVFEDLNLLMTWYVDEIFRCDETELFHKERLQAISSGLINRFFMSIASRELPNTKDELNKLSRPVLETYEILKKTLDRVIPIEEITREVGLSESRLRYLFKQAFGASVSNYHQKLRLEKSKELLKQNHKTNLQIAMDLGFSSASHYSVAFKKCFKETPNEYRKRIIR</sequence>
<dbReference type="PANTHER" id="PTHR47893:SF1">
    <property type="entry name" value="REGULATORY PROTEIN PCHR"/>
    <property type="match status" value="1"/>
</dbReference>
<dbReference type="Pfam" id="PF12833">
    <property type="entry name" value="HTH_18"/>
    <property type="match status" value="1"/>
</dbReference>
<dbReference type="GO" id="GO:0003700">
    <property type="term" value="F:DNA-binding transcription factor activity"/>
    <property type="evidence" value="ECO:0007669"/>
    <property type="project" value="InterPro"/>
</dbReference>
<dbReference type="PANTHER" id="PTHR47893">
    <property type="entry name" value="REGULATORY PROTEIN PCHR"/>
    <property type="match status" value="1"/>
</dbReference>
<organism evidence="4 5">
    <name type="scientific">Flammeovirga agarivorans</name>
    <dbReference type="NCBI Taxonomy" id="2726742"/>
    <lineage>
        <taxon>Bacteria</taxon>
        <taxon>Pseudomonadati</taxon>
        <taxon>Bacteroidota</taxon>
        <taxon>Cytophagia</taxon>
        <taxon>Cytophagales</taxon>
        <taxon>Flammeovirgaceae</taxon>
        <taxon>Flammeovirga</taxon>
    </lineage>
</organism>
<dbReference type="SMART" id="SM00342">
    <property type="entry name" value="HTH_ARAC"/>
    <property type="match status" value="1"/>
</dbReference>
<name>A0A7X8SJX6_9BACT</name>
<dbReference type="RefSeq" id="WP_168882259.1">
    <property type="nucleotide sequence ID" value="NZ_JABAIL010000003.1"/>
</dbReference>